<accession>A0A6V8L9L7</accession>
<dbReference type="EMBL" id="BLPG01000001">
    <property type="protein sequence ID" value="GFJ91698.1"/>
    <property type="molecule type" value="Genomic_DNA"/>
</dbReference>
<keyword evidence="2" id="KW-1185">Reference proteome</keyword>
<comment type="caution">
    <text evidence="1">The sequence shown here is derived from an EMBL/GenBank/DDBJ whole genome shotgun (WGS) entry which is preliminary data.</text>
</comment>
<name>A0A6V8L9L7_9ACTN</name>
<dbReference type="AlphaFoldDB" id="A0A6V8L9L7"/>
<gene>
    <name evidence="1" type="ORF">Prum_053400</name>
</gene>
<evidence type="ECO:0000313" key="1">
    <source>
        <dbReference type="EMBL" id="GFJ91698.1"/>
    </source>
</evidence>
<organism evidence="1 2">
    <name type="scientific">Phytohabitans rumicis</name>
    <dbReference type="NCBI Taxonomy" id="1076125"/>
    <lineage>
        <taxon>Bacteria</taxon>
        <taxon>Bacillati</taxon>
        <taxon>Actinomycetota</taxon>
        <taxon>Actinomycetes</taxon>
        <taxon>Micromonosporales</taxon>
        <taxon>Micromonosporaceae</taxon>
    </lineage>
</organism>
<proteinExistence type="predicted"/>
<reference evidence="1 2" key="2">
    <citation type="submission" date="2020-03" db="EMBL/GenBank/DDBJ databases">
        <authorList>
            <person name="Ichikawa N."/>
            <person name="Kimura A."/>
            <person name="Kitahashi Y."/>
            <person name="Uohara A."/>
        </authorList>
    </citation>
    <scope>NUCLEOTIDE SEQUENCE [LARGE SCALE GENOMIC DNA]</scope>
    <source>
        <strain evidence="1 2">NBRC 108638</strain>
    </source>
</reference>
<sequence>MTTYSAAEQLEHAQTVIDLHVTATDGRCRACGAWGPCYRRETAVKLFSRFLRLPRRVPGASRPELVGAKRIV</sequence>
<dbReference type="RefSeq" id="WP_173078722.1">
    <property type="nucleotide sequence ID" value="NZ_BAABJB010000004.1"/>
</dbReference>
<evidence type="ECO:0000313" key="2">
    <source>
        <dbReference type="Proteomes" id="UP000482960"/>
    </source>
</evidence>
<protein>
    <submittedName>
        <fullName evidence="1">Uncharacterized protein</fullName>
    </submittedName>
</protein>
<reference evidence="1 2" key="1">
    <citation type="submission" date="2020-03" db="EMBL/GenBank/DDBJ databases">
        <title>Whole genome shotgun sequence of Phytohabitans rumicis NBRC 108638.</title>
        <authorList>
            <person name="Komaki H."/>
            <person name="Tamura T."/>
        </authorList>
    </citation>
    <scope>NUCLEOTIDE SEQUENCE [LARGE SCALE GENOMIC DNA]</scope>
    <source>
        <strain evidence="1 2">NBRC 108638</strain>
    </source>
</reference>
<dbReference type="Proteomes" id="UP000482960">
    <property type="component" value="Unassembled WGS sequence"/>
</dbReference>